<name>M8E4M2_9BACL</name>
<accession>M8E4M2</accession>
<keyword evidence="2" id="KW-1185">Reference proteome</keyword>
<dbReference type="OrthoDB" id="1629754at2"/>
<dbReference type="STRING" id="1300222.I532_01430"/>
<dbReference type="EMBL" id="APBN01000001">
    <property type="protein sequence ID" value="EMT54226.1"/>
    <property type="molecule type" value="Genomic_DNA"/>
</dbReference>
<dbReference type="RefSeq" id="WP_003385936.1">
    <property type="nucleotide sequence ID" value="NZ_APBN01000001.1"/>
</dbReference>
<gene>
    <name evidence="1" type="ORF">I532_01430</name>
</gene>
<evidence type="ECO:0008006" key="3">
    <source>
        <dbReference type="Google" id="ProtNLM"/>
    </source>
</evidence>
<evidence type="ECO:0000313" key="1">
    <source>
        <dbReference type="EMBL" id="EMT54226.1"/>
    </source>
</evidence>
<evidence type="ECO:0000313" key="2">
    <source>
        <dbReference type="Proteomes" id="UP000012081"/>
    </source>
</evidence>
<dbReference type="AlphaFoldDB" id="M8E4M2"/>
<comment type="caution">
    <text evidence="1">The sequence shown here is derived from an EMBL/GenBank/DDBJ whole genome shotgun (WGS) entry which is preliminary data.</text>
</comment>
<organism evidence="1 2">
    <name type="scientific">Brevibacillus borstelensis AK1</name>
    <dbReference type="NCBI Taxonomy" id="1300222"/>
    <lineage>
        <taxon>Bacteria</taxon>
        <taxon>Bacillati</taxon>
        <taxon>Bacillota</taxon>
        <taxon>Bacilli</taxon>
        <taxon>Bacillales</taxon>
        <taxon>Paenibacillaceae</taxon>
        <taxon>Brevibacillus</taxon>
    </lineage>
</organism>
<dbReference type="Proteomes" id="UP000012081">
    <property type="component" value="Unassembled WGS sequence"/>
</dbReference>
<reference evidence="1 2" key="1">
    <citation type="submission" date="2013-03" db="EMBL/GenBank/DDBJ databases">
        <title>Assembly of a new bacterial strain Brevibacillus borstelensis AK1.</title>
        <authorList>
            <person name="Rajan I."/>
            <person name="PoliReddy D."/>
            <person name="Sugumar T."/>
            <person name="Rathinam K."/>
            <person name="Alqarawi S."/>
            <person name="Khalil A.B."/>
            <person name="Sivakumar N."/>
        </authorList>
    </citation>
    <scope>NUCLEOTIDE SEQUENCE [LARGE SCALE GENOMIC DNA]</scope>
    <source>
        <strain evidence="1 2">AK1</strain>
    </source>
</reference>
<protein>
    <recommendedName>
        <fullName evidence="3">Phage protein</fullName>
    </recommendedName>
</protein>
<sequence length="200" mass="22849">MIPLKYRERLPSYWYENTVAEYHFEGAGSEMDSGKQAIIDLGNQFLLPYATYSLDVWDWIFFGQVQRGTNQKRRDDLKKKYLSKARFTLTTLRTIGAMAGALRRVSEDFPNKRIYFDFEAIAPLDLESLYADFERIRPVHVNSSPGVTLASRVRLTMASCLTTGEQITVYPWSETKLQGQGTVKFGIGYLTTETVSVYPA</sequence>
<proteinExistence type="predicted"/>